<gene>
    <name evidence="10" type="ORF">F7O44_23225</name>
</gene>
<comment type="subcellular location">
    <subcellularLocation>
        <location evidence="1 7">Cell membrane</location>
        <topology evidence="1 7">Multi-pass membrane protein</topology>
    </subcellularLocation>
</comment>
<proteinExistence type="inferred from homology"/>
<organism evidence="10 11">
    <name type="scientific">Phytoactinopolyspora mesophila</name>
    <dbReference type="NCBI Taxonomy" id="2650750"/>
    <lineage>
        <taxon>Bacteria</taxon>
        <taxon>Bacillati</taxon>
        <taxon>Actinomycetota</taxon>
        <taxon>Actinomycetes</taxon>
        <taxon>Jiangellales</taxon>
        <taxon>Jiangellaceae</taxon>
        <taxon>Phytoactinopolyspora</taxon>
    </lineage>
</organism>
<dbReference type="Pfam" id="PF00528">
    <property type="entry name" value="BPD_transp_1"/>
    <property type="match status" value="1"/>
</dbReference>
<feature type="transmembrane region" description="Helical" evidence="7">
    <location>
        <begin position="221"/>
        <end position="242"/>
    </location>
</feature>
<evidence type="ECO:0000256" key="4">
    <source>
        <dbReference type="ARBA" id="ARBA00022692"/>
    </source>
</evidence>
<feature type="region of interest" description="Disordered" evidence="8">
    <location>
        <begin position="1"/>
        <end position="20"/>
    </location>
</feature>
<evidence type="ECO:0000256" key="2">
    <source>
        <dbReference type="ARBA" id="ARBA00022448"/>
    </source>
</evidence>
<dbReference type="SUPFAM" id="SSF161098">
    <property type="entry name" value="MetI-like"/>
    <property type="match status" value="1"/>
</dbReference>
<dbReference type="PANTHER" id="PTHR43386">
    <property type="entry name" value="OLIGOPEPTIDE TRANSPORT SYSTEM PERMEASE PROTEIN APPC"/>
    <property type="match status" value="1"/>
</dbReference>
<evidence type="ECO:0000256" key="5">
    <source>
        <dbReference type="ARBA" id="ARBA00022989"/>
    </source>
</evidence>
<dbReference type="InterPro" id="IPR050366">
    <property type="entry name" value="BP-dependent_transpt_permease"/>
</dbReference>
<dbReference type="PANTHER" id="PTHR43386:SF23">
    <property type="entry name" value="ABC TRANSPORTER"/>
    <property type="match status" value="1"/>
</dbReference>
<dbReference type="Gene3D" id="1.10.3720.10">
    <property type="entry name" value="MetI-like"/>
    <property type="match status" value="1"/>
</dbReference>
<feature type="transmembrane region" description="Helical" evidence="7">
    <location>
        <begin position="110"/>
        <end position="135"/>
    </location>
</feature>
<feature type="transmembrane region" description="Helical" evidence="7">
    <location>
        <begin position="48"/>
        <end position="69"/>
    </location>
</feature>
<evidence type="ECO:0000259" key="9">
    <source>
        <dbReference type="PROSITE" id="PS50928"/>
    </source>
</evidence>
<dbReference type="InterPro" id="IPR000515">
    <property type="entry name" value="MetI-like"/>
</dbReference>
<dbReference type="InterPro" id="IPR035906">
    <property type="entry name" value="MetI-like_sf"/>
</dbReference>
<evidence type="ECO:0000313" key="10">
    <source>
        <dbReference type="EMBL" id="NDL59990.1"/>
    </source>
</evidence>
<evidence type="ECO:0000256" key="7">
    <source>
        <dbReference type="RuleBase" id="RU363032"/>
    </source>
</evidence>
<keyword evidence="4 7" id="KW-0812">Transmembrane</keyword>
<feature type="compositionally biased region" description="Basic and acidic residues" evidence="8">
    <location>
        <begin position="1"/>
        <end position="11"/>
    </location>
</feature>
<comment type="caution">
    <text evidence="10">The sequence shown here is derived from an EMBL/GenBank/DDBJ whole genome shotgun (WGS) entry which is preliminary data.</text>
</comment>
<dbReference type="EMBL" id="WLZY01000009">
    <property type="protein sequence ID" value="NDL59990.1"/>
    <property type="molecule type" value="Genomic_DNA"/>
</dbReference>
<keyword evidence="6 7" id="KW-0472">Membrane</keyword>
<feature type="transmembrane region" description="Helical" evidence="7">
    <location>
        <begin position="147"/>
        <end position="167"/>
    </location>
</feature>
<evidence type="ECO:0000256" key="8">
    <source>
        <dbReference type="SAM" id="MobiDB-lite"/>
    </source>
</evidence>
<comment type="similarity">
    <text evidence="7">Belongs to the binding-protein-dependent transport system permease family.</text>
</comment>
<sequence>MADTGTRKPTRDPVGSASPPGVWIDAGRLWTRARPGRRRTRLTARQRLFFGIGVLVTLVAYAVLVPMLAGLDERVIDLAAAGSAPSTDHLFGTDQAGRDLFVRTAAGLRISLLIAGLCAVISTVLGVAVGALAGAAGGWVDRIVMRLVDTVNAVPHLLLGIVIVALYRGSVVAIVASIALTHWAPVARLIRSEILSLRQREFVDAAISGGASRRWVIRRHYLPAVVPQAVLAAVLLLPHAVWHESALSFLGLGLPPHRASLGTLLDEARESLLLGSWWTLVFPSLMLVAATLAVAACGAAWRDHTLPRRQSEEGLT</sequence>
<evidence type="ECO:0000256" key="3">
    <source>
        <dbReference type="ARBA" id="ARBA00022475"/>
    </source>
</evidence>
<dbReference type="PROSITE" id="PS50928">
    <property type="entry name" value="ABC_TM1"/>
    <property type="match status" value="1"/>
</dbReference>
<dbReference type="CDD" id="cd06261">
    <property type="entry name" value="TM_PBP2"/>
    <property type="match status" value="1"/>
</dbReference>
<protein>
    <submittedName>
        <fullName evidence="10">ABC transporter permease subunit</fullName>
    </submittedName>
</protein>
<evidence type="ECO:0000256" key="6">
    <source>
        <dbReference type="ARBA" id="ARBA00023136"/>
    </source>
</evidence>
<keyword evidence="2 7" id="KW-0813">Transport</keyword>
<accession>A0A7K3M9W8</accession>
<feature type="domain" description="ABC transmembrane type-1" evidence="9">
    <location>
        <begin position="108"/>
        <end position="298"/>
    </location>
</feature>
<evidence type="ECO:0000256" key="1">
    <source>
        <dbReference type="ARBA" id="ARBA00004651"/>
    </source>
</evidence>
<name>A0A7K3M9W8_9ACTN</name>
<keyword evidence="5 7" id="KW-1133">Transmembrane helix</keyword>
<dbReference type="AlphaFoldDB" id="A0A7K3M9W8"/>
<reference evidence="10 11" key="1">
    <citation type="submission" date="2019-11" db="EMBL/GenBank/DDBJ databases">
        <authorList>
            <person name="Li X.-J."/>
            <person name="Feng X.-M."/>
        </authorList>
    </citation>
    <scope>NUCLEOTIDE SEQUENCE [LARGE SCALE GENOMIC DNA]</scope>
    <source>
        <strain evidence="10 11">XMNu-373</strain>
    </source>
</reference>
<feature type="transmembrane region" description="Helical" evidence="7">
    <location>
        <begin position="277"/>
        <end position="301"/>
    </location>
</feature>
<evidence type="ECO:0000313" key="11">
    <source>
        <dbReference type="Proteomes" id="UP000460435"/>
    </source>
</evidence>
<dbReference type="GO" id="GO:0055085">
    <property type="term" value="P:transmembrane transport"/>
    <property type="evidence" value="ECO:0007669"/>
    <property type="project" value="InterPro"/>
</dbReference>
<keyword evidence="3" id="KW-1003">Cell membrane</keyword>
<dbReference type="RefSeq" id="WP_162452698.1">
    <property type="nucleotide sequence ID" value="NZ_WLZY01000009.1"/>
</dbReference>
<keyword evidence="11" id="KW-1185">Reference proteome</keyword>
<dbReference type="GO" id="GO:0005886">
    <property type="term" value="C:plasma membrane"/>
    <property type="evidence" value="ECO:0007669"/>
    <property type="project" value="UniProtKB-SubCell"/>
</dbReference>
<feature type="transmembrane region" description="Helical" evidence="7">
    <location>
        <begin position="173"/>
        <end position="190"/>
    </location>
</feature>
<dbReference type="Proteomes" id="UP000460435">
    <property type="component" value="Unassembled WGS sequence"/>
</dbReference>